<sequence>MREPESAPETKAASKTPPAASASAPSIPPLSERLSRPAPERLVAIGDLHGDLEKTRRVLRLAGAIDANDAWIGGKLMVVQTGDEIDRGDDDRRILDLIEKLKGDAKKAGGELIALVGNHELMNVGFDFRYVTPGAFKAFTDITASDPNTAAFLAQLDPSARGRAAAFAPGGRYATLLAERPLMIKVGDSIFVHGGILPKHASYGLDRMNDEVRAWLTGKKEKPPQVVVAEDGPVWSRAFSIPGEEKCALLDESLRALGAKRMVMGHTVQKGGVTDACDRKAWRIDVGLSHYYDGPVQALEIKGDTLTPLKESG</sequence>
<evidence type="ECO:0000313" key="3">
    <source>
        <dbReference type="EMBL" id="WXB12828.1"/>
    </source>
</evidence>
<gene>
    <name evidence="3" type="ORF">LZC94_33875</name>
</gene>
<dbReference type="EMBL" id="CP089984">
    <property type="protein sequence ID" value="WXB12828.1"/>
    <property type="molecule type" value="Genomic_DNA"/>
</dbReference>
<keyword evidence="4" id="KW-1185">Reference proteome</keyword>
<organism evidence="3 4">
    <name type="scientific">Pendulispora albinea</name>
    <dbReference type="NCBI Taxonomy" id="2741071"/>
    <lineage>
        <taxon>Bacteria</taxon>
        <taxon>Pseudomonadati</taxon>
        <taxon>Myxococcota</taxon>
        <taxon>Myxococcia</taxon>
        <taxon>Myxococcales</taxon>
        <taxon>Sorangiineae</taxon>
        <taxon>Pendulisporaceae</taxon>
        <taxon>Pendulispora</taxon>
    </lineage>
</organism>
<feature type="compositionally biased region" description="Low complexity" evidence="1">
    <location>
        <begin position="7"/>
        <end position="32"/>
    </location>
</feature>
<dbReference type="InterPro" id="IPR004843">
    <property type="entry name" value="Calcineurin-like_PHP"/>
</dbReference>
<feature type="region of interest" description="Disordered" evidence="1">
    <location>
        <begin position="1"/>
        <end position="35"/>
    </location>
</feature>
<reference evidence="3 4" key="1">
    <citation type="submission" date="2021-12" db="EMBL/GenBank/DDBJ databases">
        <title>Discovery of the Pendulisporaceae a myxobacterial family with distinct sporulation behavior and unique specialized metabolism.</title>
        <authorList>
            <person name="Garcia R."/>
            <person name="Popoff A."/>
            <person name="Bader C.D."/>
            <person name="Loehr J."/>
            <person name="Walesch S."/>
            <person name="Walt C."/>
            <person name="Boldt J."/>
            <person name="Bunk B."/>
            <person name="Haeckl F.J.F.P.J."/>
            <person name="Gunesch A.P."/>
            <person name="Birkelbach J."/>
            <person name="Nuebel U."/>
            <person name="Pietschmann T."/>
            <person name="Bach T."/>
            <person name="Mueller R."/>
        </authorList>
    </citation>
    <scope>NUCLEOTIDE SEQUENCE [LARGE SCALE GENOMIC DNA]</scope>
    <source>
        <strain evidence="3 4">MSr11954</strain>
    </source>
</reference>
<protein>
    <submittedName>
        <fullName evidence="3">Shewanella-like protein phosphatase</fullName>
    </submittedName>
</protein>
<feature type="domain" description="Calcineurin-like phosphoesterase" evidence="2">
    <location>
        <begin position="41"/>
        <end position="269"/>
    </location>
</feature>
<dbReference type="PANTHER" id="PTHR46546:SF4">
    <property type="entry name" value="SHEWANELLA-LIKE PROTEIN PHOSPHATASE 1"/>
    <property type="match status" value="1"/>
</dbReference>
<dbReference type="InterPro" id="IPR029052">
    <property type="entry name" value="Metallo-depent_PP-like"/>
</dbReference>
<proteinExistence type="predicted"/>
<dbReference type="CDD" id="cd07425">
    <property type="entry name" value="MPP_Shelphs"/>
    <property type="match status" value="1"/>
</dbReference>
<dbReference type="SUPFAM" id="SSF56300">
    <property type="entry name" value="Metallo-dependent phosphatases"/>
    <property type="match status" value="1"/>
</dbReference>
<dbReference type="InterPro" id="IPR041787">
    <property type="entry name" value="MPP_Shelphs"/>
</dbReference>
<dbReference type="PANTHER" id="PTHR46546">
    <property type="entry name" value="SHEWANELLA-LIKE PROTEIN PHOSPHATASE 1"/>
    <property type="match status" value="1"/>
</dbReference>
<dbReference type="Gene3D" id="3.60.21.10">
    <property type="match status" value="1"/>
</dbReference>
<evidence type="ECO:0000256" key="1">
    <source>
        <dbReference type="SAM" id="MobiDB-lite"/>
    </source>
</evidence>
<accession>A0ABZ2LPK8</accession>
<dbReference type="Proteomes" id="UP001370348">
    <property type="component" value="Chromosome"/>
</dbReference>
<dbReference type="RefSeq" id="WP_394822449.1">
    <property type="nucleotide sequence ID" value="NZ_CP089984.1"/>
</dbReference>
<name>A0ABZ2LPK8_9BACT</name>
<evidence type="ECO:0000259" key="2">
    <source>
        <dbReference type="Pfam" id="PF00149"/>
    </source>
</evidence>
<evidence type="ECO:0000313" key="4">
    <source>
        <dbReference type="Proteomes" id="UP001370348"/>
    </source>
</evidence>
<dbReference type="Pfam" id="PF00149">
    <property type="entry name" value="Metallophos"/>
    <property type="match status" value="1"/>
</dbReference>